<reference evidence="2 3" key="1">
    <citation type="submission" date="2020-12" db="EMBL/GenBank/DDBJ databases">
        <title>Oil enriched cultivation method for isolating marine PHA-producing bacteria.</title>
        <authorList>
            <person name="Zheng W."/>
            <person name="Yu S."/>
            <person name="Huang Y."/>
        </authorList>
    </citation>
    <scope>NUCLEOTIDE SEQUENCE [LARGE SCALE GENOMIC DNA]</scope>
    <source>
        <strain evidence="2 3">SY-2-6</strain>
    </source>
</reference>
<feature type="transmembrane region" description="Helical" evidence="1">
    <location>
        <begin position="38"/>
        <end position="56"/>
    </location>
</feature>
<feature type="transmembrane region" description="Helical" evidence="1">
    <location>
        <begin position="63"/>
        <end position="81"/>
    </location>
</feature>
<comment type="caution">
    <text evidence="2">The sequence shown here is derived from an EMBL/GenBank/DDBJ whole genome shotgun (WGS) entry which is preliminary data.</text>
</comment>
<evidence type="ECO:0000256" key="1">
    <source>
        <dbReference type="SAM" id="Phobius"/>
    </source>
</evidence>
<feature type="transmembrane region" description="Helical" evidence="1">
    <location>
        <begin position="12"/>
        <end position="32"/>
    </location>
</feature>
<evidence type="ECO:0000313" key="2">
    <source>
        <dbReference type="EMBL" id="MBN8234048.1"/>
    </source>
</evidence>
<dbReference type="EMBL" id="JAEKJY010000001">
    <property type="protein sequence ID" value="MBN8234048.1"/>
    <property type="molecule type" value="Genomic_DNA"/>
</dbReference>
<dbReference type="RefSeq" id="WP_206932164.1">
    <property type="nucleotide sequence ID" value="NZ_JAEKJY010000001.1"/>
</dbReference>
<accession>A0ABS3DRS8</accession>
<proteinExistence type="predicted"/>
<dbReference type="Proteomes" id="UP000663970">
    <property type="component" value="Unassembled WGS sequence"/>
</dbReference>
<organism evidence="2 3">
    <name type="scientific">Halobacillus kuroshimensis</name>
    <dbReference type="NCBI Taxonomy" id="302481"/>
    <lineage>
        <taxon>Bacteria</taxon>
        <taxon>Bacillati</taxon>
        <taxon>Bacillota</taxon>
        <taxon>Bacilli</taxon>
        <taxon>Bacillales</taxon>
        <taxon>Bacillaceae</taxon>
        <taxon>Halobacillus</taxon>
    </lineage>
</organism>
<keyword evidence="1" id="KW-1133">Transmembrane helix</keyword>
<name>A0ABS3DRS8_9BACI</name>
<gene>
    <name evidence="2" type="ORF">JF544_02270</name>
</gene>
<keyword evidence="3" id="KW-1185">Reference proteome</keyword>
<sequence>MANKYIHTIDIIIGVLVLGFSVFLAWAVAAFAPEENAAVIFIPILVTAVWGVGYLVQLKYNTLKNVMIMVPIEAIIFYLIITKTTSLIN</sequence>
<evidence type="ECO:0000313" key="3">
    <source>
        <dbReference type="Proteomes" id="UP000663970"/>
    </source>
</evidence>
<protein>
    <submittedName>
        <fullName evidence="2">Uncharacterized protein</fullName>
    </submittedName>
</protein>
<keyword evidence="1" id="KW-0472">Membrane</keyword>
<keyword evidence="1" id="KW-0812">Transmembrane</keyword>